<organism evidence="12 13">
    <name type="scientific">Variovorax paradoxus</name>
    <dbReference type="NCBI Taxonomy" id="34073"/>
    <lineage>
        <taxon>Bacteria</taxon>
        <taxon>Pseudomonadati</taxon>
        <taxon>Pseudomonadota</taxon>
        <taxon>Betaproteobacteria</taxon>
        <taxon>Burkholderiales</taxon>
        <taxon>Comamonadaceae</taxon>
        <taxon>Variovorax</taxon>
    </lineage>
</organism>
<dbReference type="FunFam" id="3.20.20.70:FF:000154">
    <property type="entry name" value="Probable nitronate monooxygenase"/>
    <property type="match status" value="1"/>
</dbReference>
<evidence type="ECO:0000256" key="8">
    <source>
        <dbReference type="ARBA" id="ARBA00023033"/>
    </source>
</evidence>
<keyword evidence="6" id="KW-0547">Nucleotide-binding</keyword>
<evidence type="ECO:0000256" key="4">
    <source>
        <dbReference type="ARBA" id="ARBA00022630"/>
    </source>
</evidence>
<sequence length="350" mass="36253">MTTLQQILGTELPLIQAPMAGVQGCAMAIAVSNAGGLGSLPGAMLSPEVMRSELTAIRAGTDKPFNVNFFCHTPPEPSAEREAAWRAALAPYYAEHGIDAASIPAGPGRNPFSADVADLIAEFRPPVVSFHFGLPSEALLARVRGWGARVLASATTLDEALWLEARGVDAVIAQGLEAGGHRGHFLSHDLTRQLGTFALLPQLVRAVKLPVIAAGGIADANGVAAAMALGAAGVQIGTAYMLTPEATTSALHRAALKSEAARHTALTNLFTGRPARGIVNRVMRDLGPIGAAAPEFPLATSGIAPLRAKAEAKGSGDFSPLWSGQNATGCREVPAAELTRELARGFQAIR</sequence>
<reference evidence="12 13" key="1">
    <citation type="submission" date="2016-03" db="EMBL/GenBank/DDBJ databases">
        <title>Genome sequence of Variovorax paradoxus KB5.</title>
        <authorList>
            <person name="Jeong H."/>
            <person name="Hong C.E."/>
            <person name="Jo S.H."/>
            <person name="Park J.M."/>
        </authorList>
    </citation>
    <scope>NUCLEOTIDE SEQUENCE [LARGE SCALE GENOMIC DNA]</scope>
    <source>
        <strain evidence="12 13">KB5</strain>
    </source>
</reference>
<keyword evidence="8" id="KW-0503">Monooxygenase</keyword>
<dbReference type="InterPro" id="IPR013785">
    <property type="entry name" value="Aldolase_TIM"/>
</dbReference>
<dbReference type="GO" id="GO:0018580">
    <property type="term" value="F:nitronate monooxygenase activity"/>
    <property type="evidence" value="ECO:0007669"/>
    <property type="project" value="InterPro"/>
</dbReference>
<evidence type="ECO:0000256" key="10">
    <source>
        <dbReference type="ARBA" id="ARBA00049401"/>
    </source>
</evidence>
<comment type="similarity">
    <text evidence="2">Belongs to the nitronate monooxygenase family. NMO class I subfamily.</text>
</comment>
<dbReference type="CDD" id="cd04730">
    <property type="entry name" value="NPD_like"/>
    <property type="match status" value="1"/>
</dbReference>
<dbReference type="RefSeq" id="WP_081267061.1">
    <property type="nucleotide sequence ID" value="NZ_LVHG01000032.1"/>
</dbReference>
<evidence type="ECO:0000256" key="9">
    <source>
        <dbReference type="ARBA" id="ARBA00031155"/>
    </source>
</evidence>
<comment type="catalytic activity">
    <reaction evidence="10">
        <text>3 propionate 3-nitronate + 3 O2 + H2O = 3 3-oxopropanoate + 2 nitrate + nitrite + H2O2 + 3 H(+)</text>
        <dbReference type="Rhea" id="RHEA:57332"/>
        <dbReference type="ChEBI" id="CHEBI:15377"/>
        <dbReference type="ChEBI" id="CHEBI:15378"/>
        <dbReference type="ChEBI" id="CHEBI:15379"/>
        <dbReference type="ChEBI" id="CHEBI:16240"/>
        <dbReference type="ChEBI" id="CHEBI:16301"/>
        <dbReference type="ChEBI" id="CHEBI:17632"/>
        <dbReference type="ChEBI" id="CHEBI:33190"/>
        <dbReference type="ChEBI" id="CHEBI:136067"/>
    </reaction>
</comment>
<evidence type="ECO:0000256" key="7">
    <source>
        <dbReference type="ARBA" id="ARBA00023002"/>
    </source>
</evidence>
<evidence type="ECO:0000256" key="6">
    <source>
        <dbReference type="ARBA" id="ARBA00022741"/>
    </source>
</evidence>
<evidence type="ECO:0000256" key="11">
    <source>
        <dbReference type="ARBA" id="ARBA00067136"/>
    </source>
</evidence>
<evidence type="ECO:0000256" key="5">
    <source>
        <dbReference type="ARBA" id="ARBA00022643"/>
    </source>
</evidence>
<proteinExistence type="inferred from homology"/>
<comment type="cofactor">
    <cofactor evidence="1">
        <name>FMN</name>
        <dbReference type="ChEBI" id="CHEBI:58210"/>
    </cofactor>
</comment>
<evidence type="ECO:0000313" key="12">
    <source>
        <dbReference type="EMBL" id="OAK65604.1"/>
    </source>
</evidence>
<dbReference type="Proteomes" id="UP000077852">
    <property type="component" value="Unassembled WGS sequence"/>
</dbReference>
<dbReference type="PANTHER" id="PTHR42747:SF3">
    <property type="entry name" value="NITRONATE MONOOXYGENASE-RELATED"/>
    <property type="match status" value="1"/>
</dbReference>
<dbReference type="AlphaFoldDB" id="A0AA91DR05"/>
<evidence type="ECO:0000256" key="2">
    <source>
        <dbReference type="ARBA" id="ARBA00009881"/>
    </source>
</evidence>
<dbReference type="GO" id="GO:0051213">
    <property type="term" value="F:dioxygenase activity"/>
    <property type="evidence" value="ECO:0007669"/>
    <property type="project" value="UniProtKB-KW"/>
</dbReference>
<dbReference type="Gene3D" id="3.20.20.70">
    <property type="entry name" value="Aldolase class I"/>
    <property type="match status" value="1"/>
</dbReference>
<evidence type="ECO:0000313" key="13">
    <source>
        <dbReference type="Proteomes" id="UP000077852"/>
    </source>
</evidence>
<evidence type="ECO:0000256" key="1">
    <source>
        <dbReference type="ARBA" id="ARBA00001917"/>
    </source>
</evidence>
<protein>
    <recommendedName>
        <fullName evidence="11">Nitronate monooxygenase</fullName>
    </recommendedName>
    <alternativeName>
        <fullName evidence="9">Propionate 3-nitronate monooxygenase</fullName>
    </alternativeName>
</protein>
<dbReference type="Pfam" id="PF03060">
    <property type="entry name" value="NMO"/>
    <property type="match status" value="1"/>
</dbReference>
<keyword evidence="12" id="KW-0223">Dioxygenase</keyword>
<gene>
    <name evidence="12" type="ORF">A3K87_11060</name>
</gene>
<dbReference type="GO" id="GO:0009636">
    <property type="term" value="P:response to toxic substance"/>
    <property type="evidence" value="ECO:0007669"/>
    <property type="project" value="UniProtKB-KW"/>
</dbReference>
<dbReference type="EMBL" id="LVHG01000032">
    <property type="protein sequence ID" value="OAK65604.1"/>
    <property type="molecule type" value="Genomic_DNA"/>
</dbReference>
<accession>A0AA91DR05</accession>
<dbReference type="PANTHER" id="PTHR42747">
    <property type="entry name" value="NITRONATE MONOOXYGENASE-RELATED"/>
    <property type="match status" value="1"/>
</dbReference>
<dbReference type="InterPro" id="IPR004136">
    <property type="entry name" value="NMO"/>
</dbReference>
<keyword evidence="4" id="KW-0285">Flavoprotein</keyword>
<dbReference type="SUPFAM" id="SSF51412">
    <property type="entry name" value="Inosine monophosphate dehydrogenase (IMPDH)"/>
    <property type="match status" value="1"/>
</dbReference>
<name>A0AA91DR05_VARPD</name>
<dbReference type="GO" id="GO:0000166">
    <property type="term" value="F:nucleotide binding"/>
    <property type="evidence" value="ECO:0007669"/>
    <property type="project" value="UniProtKB-KW"/>
</dbReference>
<evidence type="ECO:0000256" key="3">
    <source>
        <dbReference type="ARBA" id="ARBA00022575"/>
    </source>
</evidence>
<comment type="caution">
    <text evidence="12">The sequence shown here is derived from an EMBL/GenBank/DDBJ whole genome shotgun (WGS) entry which is preliminary data.</text>
</comment>
<keyword evidence="7" id="KW-0560">Oxidoreductase</keyword>
<keyword evidence="5" id="KW-0288">FMN</keyword>
<keyword evidence="3" id="KW-0216">Detoxification</keyword>